<organism evidence="1 2">
    <name type="scientific">Lysinibacillus zambalensis</name>
    <dbReference type="NCBI Taxonomy" id="3160866"/>
    <lineage>
        <taxon>Bacteria</taxon>
        <taxon>Bacillati</taxon>
        <taxon>Bacillota</taxon>
        <taxon>Bacilli</taxon>
        <taxon>Bacillales</taxon>
        <taxon>Bacillaceae</taxon>
        <taxon>Lysinibacillus</taxon>
    </lineage>
</organism>
<name>A0ABV1MRC1_9BACI</name>
<accession>A0ABV1MRC1</accession>
<keyword evidence="2" id="KW-1185">Reference proteome</keyword>
<evidence type="ECO:0000313" key="2">
    <source>
        <dbReference type="Proteomes" id="UP001478862"/>
    </source>
</evidence>
<protein>
    <submittedName>
        <fullName evidence="1">Uncharacterized protein</fullName>
    </submittedName>
</protein>
<dbReference type="Proteomes" id="UP001478862">
    <property type="component" value="Unassembled WGS sequence"/>
</dbReference>
<sequence length="125" mass="14286">MMIPSTNNNYINTIKKDELNGLSPNLFLDKNKQSKAKYEIKKEDGYIRHYVTNLNGERVMIKEIKLPKGQDTEQSAGEMLDVLIENLLKQFTKIVDHQNATKLFKTGLAGQNAKEKLIVSYQNSI</sequence>
<comment type="caution">
    <text evidence="1">The sequence shown here is derived from an EMBL/GenBank/DDBJ whole genome shotgun (WGS) entry which is preliminary data.</text>
</comment>
<gene>
    <name evidence="1" type="ORF">ABNX05_08485</name>
</gene>
<proteinExistence type="predicted"/>
<evidence type="ECO:0000313" key="1">
    <source>
        <dbReference type="EMBL" id="MEQ6354649.1"/>
    </source>
</evidence>
<dbReference type="RefSeq" id="WP_349659303.1">
    <property type="nucleotide sequence ID" value="NZ_JBEGDG010000004.1"/>
</dbReference>
<reference evidence="1 2" key="1">
    <citation type="submission" date="2024-06" db="EMBL/GenBank/DDBJ databases">
        <title>Lysinibacillus zambalefons sp. nov., a Novel Firmicute Isolated from the Poon Bato Zambales Hyperalkaline Spring.</title>
        <authorList>
            <person name="Aja J.A."/>
            <person name="Lazaro J.E.H."/>
            <person name="Llorin L.D."/>
            <person name="Lim K.R."/>
            <person name="Teodosio J."/>
            <person name="Dalisay D.S."/>
        </authorList>
    </citation>
    <scope>NUCLEOTIDE SEQUENCE [LARGE SCALE GENOMIC DNA]</scope>
    <source>
        <strain evidence="1 2">M3</strain>
    </source>
</reference>
<dbReference type="EMBL" id="JBEGDG010000004">
    <property type="protein sequence ID" value="MEQ6354649.1"/>
    <property type="molecule type" value="Genomic_DNA"/>
</dbReference>